<dbReference type="PANTHER" id="PTHR11782">
    <property type="entry name" value="ADENOSINE/GUANOSINE DIPHOSPHATASE"/>
    <property type="match status" value="1"/>
</dbReference>
<feature type="transmembrane region" description="Helical" evidence="5">
    <location>
        <begin position="117"/>
        <end position="141"/>
    </location>
</feature>
<evidence type="ECO:0000256" key="4">
    <source>
        <dbReference type="PIRSR" id="PIRSR600407-2"/>
    </source>
</evidence>
<keyword evidence="2" id="KW-0378">Hydrolase</keyword>
<dbReference type="GO" id="GO:0016020">
    <property type="term" value="C:membrane"/>
    <property type="evidence" value="ECO:0007669"/>
    <property type="project" value="TreeGrafter"/>
</dbReference>
<dbReference type="AlphaFoldDB" id="A0AAE2CTA3"/>
<reference evidence="6" key="1">
    <citation type="submission" date="2020-06" db="EMBL/GenBank/DDBJ databases">
        <authorList>
            <person name="Li T."/>
            <person name="Hu X."/>
            <person name="Zhang T."/>
            <person name="Song X."/>
            <person name="Zhang H."/>
            <person name="Dai N."/>
            <person name="Sheng W."/>
            <person name="Hou X."/>
            <person name="Wei L."/>
        </authorList>
    </citation>
    <scope>NUCLEOTIDE SEQUENCE</scope>
    <source>
        <strain evidence="6">3651</strain>
        <tissue evidence="6">Leaf</tissue>
    </source>
</reference>
<dbReference type="EMBL" id="JACGWO010000003">
    <property type="protein sequence ID" value="KAK4433354.1"/>
    <property type="molecule type" value="Genomic_DNA"/>
</dbReference>
<protein>
    <submittedName>
        <fullName evidence="6">Apyrase 7</fullName>
    </submittedName>
</protein>
<sequence>MVFGKFAELFSWAPTRSSAPKASTLSYKSTGLPPIPGSLHGYAFSSPEKKSNLRLSSSLQDLSTYRRLDLEEANLSPGDERISSHALPPYFLQKENGVASFSKEKISPGIPSRQKKWVRVICVLLCLLIIVFLSFALQHLYSNWSRGPSRYYVVLDCGSTGTRVYVYQASSNHKKYGNLPILLKSLPESFERKSGSQSGRAYNRMETEPGFDKLVHNISGLREAIQPLIQWAEKQIPRKSHKTTSLFLYATAGARRLPNSDSEWLLNNAWSILQSSPFLCKREWVKIITGVEEAYYGWIALNYHTESLGSSPEKETYGALDLGGSSLQVTFEGKQGDHDETSLKLSLGTVKHHLTAYSLAGYGLNDAFDKSVAHLLKRLPQVTDADLVSGKVEINHPCLQSGYKEQFVCSHCSSIHLEDRSSPTGGKETAKGKKAGVPVQLIGVPNWAECSKLAKVAVNLSEWSYHTLGIDCELQPCALAENLPRPAGQFYAMSGFYVVYRFFNLTPDAALDDVLEKGREFCEKNWDVAKKSVVPQPFIEQYCFRAPYVVLLLREGLHITDSHVIIGSGSITWTLGVALFEAGKTFPYSGKFHSYDIFEVKINRFVLFAILFASLFILLCAFSCVGNWWVPKFFRRPYLPLFRHNSVTSASVLSIPAPFRFQRWSPPINTGDGRVKTPLSPTVAGTQQSPFDTGLGSGSGGIQFSESSFYSPSGGVSHSYSSGSLGQMQFDNSNLSFWTPNRSQMRLQSRRSQSREDLNSSIAEAHLAKVVASGSPERAHMEGFVELPHGRKLKMSSSAYVVNAPSTCCRIDSNLPVKLYLWLQKLTLRTTATL</sequence>
<dbReference type="Gene3D" id="3.30.420.150">
    <property type="entry name" value="Exopolyphosphatase. Domain 2"/>
    <property type="match status" value="1"/>
</dbReference>
<dbReference type="Proteomes" id="UP001293254">
    <property type="component" value="Unassembled WGS sequence"/>
</dbReference>
<feature type="active site" description="Proton acceptor" evidence="3">
    <location>
        <position position="293"/>
    </location>
</feature>
<dbReference type="Gene3D" id="3.30.420.40">
    <property type="match status" value="1"/>
</dbReference>
<dbReference type="CDD" id="cd24043">
    <property type="entry name" value="ASKHA_NBD_AtAPY7-like"/>
    <property type="match status" value="1"/>
</dbReference>
<keyword evidence="5" id="KW-1133">Transmembrane helix</keyword>
<evidence type="ECO:0000313" key="6">
    <source>
        <dbReference type="EMBL" id="KAK4433354.1"/>
    </source>
</evidence>
<reference evidence="6" key="2">
    <citation type="journal article" date="2024" name="Plant">
        <title>Genomic evolution and insights into agronomic trait innovations of Sesamum species.</title>
        <authorList>
            <person name="Miao H."/>
            <person name="Wang L."/>
            <person name="Qu L."/>
            <person name="Liu H."/>
            <person name="Sun Y."/>
            <person name="Le M."/>
            <person name="Wang Q."/>
            <person name="Wei S."/>
            <person name="Zheng Y."/>
            <person name="Lin W."/>
            <person name="Duan Y."/>
            <person name="Cao H."/>
            <person name="Xiong S."/>
            <person name="Wang X."/>
            <person name="Wei L."/>
            <person name="Li C."/>
            <person name="Ma Q."/>
            <person name="Ju M."/>
            <person name="Zhao R."/>
            <person name="Li G."/>
            <person name="Mu C."/>
            <person name="Tian Q."/>
            <person name="Mei H."/>
            <person name="Zhang T."/>
            <person name="Gao T."/>
            <person name="Zhang H."/>
        </authorList>
    </citation>
    <scope>NUCLEOTIDE SEQUENCE</scope>
    <source>
        <strain evidence="6">3651</strain>
    </source>
</reference>
<evidence type="ECO:0000256" key="2">
    <source>
        <dbReference type="ARBA" id="ARBA00022801"/>
    </source>
</evidence>
<dbReference type="GO" id="GO:0009134">
    <property type="term" value="P:nucleoside diphosphate catabolic process"/>
    <property type="evidence" value="ECO:0007669"/>
    <property type="project" value="TreeGrafter"/>
</dbReference>
<keyword evidence="4" id="KW-0067">ATP-binding</keyword>
<keyword evidence="5" id="KW-0472">Membrane</keyword>
<dbReference type="GO" id="GO:0017110">
    <property type="term" value="F:nucleoside diphosphate phosphatase activity"/>
    <property type="evidence" value="ECO:0007669"/>
    <property type="project" value="TreeGrafter"/>
</dbReference>
<evidence type="ECO:0000256" key="1">
    <source>
        <dbReference type="ARBA" id="ARBA00009283"/>
    </source>
</evidence>
<dbReference type="PANTHER" id="PTHR11782:SF125">
    <property type="entry name" value="APYRASE 7-RELATED"/>
    <property type="match status" value="1"/>
</dbReference>
<dbReference type="GO" id="GO:0005524">
    <property type="term" value="F:ATP binding"/>
    <property type="evidence" value="ECO:0007669"/>
    <property type="project" value="UniProtKB-KW"/>
</dbReference>
<dbReference type="Pfam" id="PF01150">
    <property type="entry name" value="GDA1_CD39"/>
    <property type="match status" value="1"/>
</dbReference>
<comment type="caution">
    <text evidence="6">The sequence shown here is derived from an EMBL/GenBank/DDBJ whole genome shotgun (WGS) entry which is preliminary data.</text>
</comment>
<dbReference type="InterPro" id="IPR000407">
    <property type="entry name" value="GDA1_CD39_NTPase"/>
</dbReference>
<keyword evidence="7" id="KW-1185">Reference proteome</keyword>
<evidence type="ECO:0000256" key="3">
    <source>
        <dbReference type="PIRSR" id="PIRSR600407-1"/>
    </source>
</evidence>
<keyword evidence="5" id="KW-0812">Transmembrane</keyword>
<name>A0AAE2CTA3_9LAMI</name>
<accession>A0AAE2CTA3</accession>
<proteinExistence type="inferred from homology"/>
<evidence type="ECO:0000256" key="5">
    <source>
        <dbReference type="SAM" id="Phobius"/>
    </source>
</evidence>
<keyword evidence="4" id="KW-0547">Nucleotide-binding</keyword>
<gene>
    <name evidence="6" type="ORF">Salat_1097700</name>
</gene>
<comment type="similarity">
    <text evidence="1">Belongs to the GDA1/CD39 NTPase family.</text>
</comment>
<feature type="transmembrane region" description="Helical" evidence="5">
    <location>
        <begin position="605"/>
        <end position="630"/>
    </location>
</feature>
<organism evidence="6 7">
    <name type="scientific">Sesamum alatum</name>
    <dbReference type="NCBI Taxonomy" id="300844"/>
    <lineage>
        <taxon>Eukaryota</taxon>
        <taxon>Viridiplantae</taxon>
        <taxon>Streptophyta</taxon>
        <taxon>Embryophyta</taxon>
        <taxon>Tracheophyta</taxon>
        <taxon>Spermatophyta</taxon>
        <taxon>Magnoliopsida</taxon>
        <taxon>eudicotyledons</taxon>
        <taxon>Gunneridae</taxon>
        <taxon>Pentapetalae</taxon>
        <taxon>asterids</taxon>
        <taxon>lamiids</taxon>
        <taxon>Lamiales</taxon>
        <taxon>Pedaliaceae</taxon>
        <taxon>Sesamum</taxon>
    </lineage>
</organism>
<feature type="binding site" evidence="4">
    <location>
        <begin position="324"/>
        <end position="328"/>
    </location>
    <ligand>
        <name>ATP</name>
        <dbReference type="ChEBI" id="CHEBI:30616"/>
    </ligand>
</feature>
<evidence type="ECO:0000313" key="7">
    <source>
        <dbReference type="Proteomes" id="UP001293254"/>
    </source>
</evidence>